<accession>A0ABT3GLR7</accession>
<organism evidence="5 6">
    <name type="scientific">Luteolibacter arcticus</name>
    <dbReference type="NCBI Taxonomy" id="1581411"/>
    <lineage>
        <taxon>Bacteria</taxon>
        <taxon>Pseudomonadati</taxon>
        <taxon>Verrucomicrobiota</taxon>
        <taxon>Verrucomicrobiia</taxon>
        <taxon>Verrucomicrobiales</taxon>
        <taxon>Verrucomicrobiaceae</taxon>
        <taxon>Luteolibacter</taxon>
    </lineage>
</organism>
<dbReference type="Proteomes" id="UP001320876">
    <property type="component" value="Unassembled WGS sequence"/>
</dbReference>
<feature type="domain" description="Calx-beta" evidence="4">
    <location>
        <begin position="22"/>
        <end position="119"/>
    </location>
</feature>
<name>A0ABT3GLR7_9BACT</name>
<comment type="caution">
    <text evidence="5">The sequence shown here is derived from an EMBL/GenBank/DDBJ whole genome shotgun (WGS) entry which is preliminary data.</text>
</comment>
<dbReference type="RefSeq" id="WP_264488580.1">
    <property type="nucleotide sequence ID" value="NZ_JAPDDT010000008.1"/>
</dbReference>
<keyword evidence="3" id="KW-0106">Calcium</keyword>
<evidence type="ECO:0000256" key="3">
    <source>
        <dbReference type="ARBA" id="ARBA00022837"/>
    </source>
</evidence>
<dbReference type="SUPFAM" id="SSF141072">
    <property type="entry name" value="CalX-like"/>
    <property type="match status" value="1"/>
</dbReference>
<dbReference type="PANTHER" id="PTHR46682">
    <property type="entry name" value="ADHESION G-PROTEIN COUPLED RECEPTOR V1"/>
    <property type="match status" value="1"/>
</dbReference>
<dbReference type="EMBL" id="JAPDDT010000008">
    <property type="protein sequence ID" value="MCW1924473.1"/>
    <property type="molecule type" value="Genomic_DNA"/>
</dbReference>
<keyword evidence="2" id="KW-0677">Repeat</keyword>
<protein>
    <recommendedName>
        <fullName evidence="4">Calx-beta domain-containing protein</fullName>
    </recommendedName>
</protein>
<dbReference type="Gene3D" id="2.60.40.2030">
    <property type="match status" value="1"/>
</dbReference>
<dbReference type="InterPro" id="IPR003644">
    <property type="entry name" value="Calx_beta"/>
</dbReference>
<evidence type="ECO:0000313" key="5">
    <source>
        <dbReference type="EMBL" id="MCW1924473.1"/>
    </source>
</evidence>
<dbReference type="Pfam" id="PF03160">
    <property type="entry name" value="Calx-beta"/>
    <property type="match status" value="1"/>
</dbReference>
<reference evidence="5 6" key="1">
    <citation type="submission" date="2022-10" db="EMBL/GenBank/DDBJ databases">
        <title>Luteolibacter arcticus strain CCTCC AB 2014275, whole genome shotgun sequencing project.</title>
        <authorList>
            <person name="Zhao G."/>
            <person name="Shen L."/>
        </authorList>
    </citation>
    <scope>NUCLEOTIDE SEQUENCE [LARGE SCALE GENOMIC DNA]</scope>
    <source>
        <strain evidence="5 6">CCTCC AB 2014275</strain>
    </source>
</reference>
<dbReference type="SMART" id="SM00237">
    <property type="entry name" value="Calx_beta"/>
    <property type="match status" value="1"/>
</dbReference>
<keyword evidence="6" id="KW-1185">Reference proteome</keyword>
<gene>
    <name evidence="5" type="ORF">OKA05_18040</name>
</gene>
<evidence type="ECO:0000313" key="6">
    <source>
        <dbReference type="Proteomes" id="UP001320876"/>
    </source>
</evidence>
<dbReference type="PANTHER" id="PTHR46682:SF1">
    <property type="entry name" value="ADHESION G-PROTEIN COUPLED RECEPTOR V1"/>
    <property type="match status" value="1"/>
</dbReference>
<proteinExistence type="predicted"/>
<evidence type="ECO:0000256" key="2">
    <source>
        <dbReference type="ARBA" id="ARBA00022737"/>
    </source>
</evidence>
<dbReference type="InterPro" id="IPR026919">
    <property type="entry name" value="ADGRV1"/>
</dbReference>
<evidence type="ECO:0000256" key="1">
    <source>
        <dbReference type="ARBA" id="ARBA00022729"/>
    </source>
</evidence>
<sequence length="149" mass="14981">MAILLGTGYGSFQGQVDKPLFRMISGLPGLPRTLQLSRPTVSTTEGGSLSISVTRSGGSSGALSVNYATVAGTAGVDDFTPASGTLSWADGDSVVKNITIPITTDALVEGTENFTVNLGQPLLGGAILGSTQATTVSISDPGAITAYQT</sequence>
<dbReference type="InterPro" id="IPR038081">
    <property type="entry name" value="CalX-like_sf"/>
</dbReference>
<evidence type="ECO:0000259" key="4">
    <source>
        <dbReference type="SMART" id="SM00237"/>
    </source>
</evidence>
<keyword evidence="1" id="KW-0732">Signal</keyword>